<evidence type="ECO:0000259" key="8">
    <source>
        <dbReference type="SMART" id="SM00983"/>
    </source>
</evidence>
<evidence type="ECO:0000256" key="5">
    <source>
        <dbReference type="ARBA" id="ARBA00022777"/>
    </source>
</evidence>
<comment type="caution">
    <text evidence="9">The sequence shown here is derived from an EMBL/GenBank/DDBJ whole genome shotgun (WGS) entry which is preliminary data.</text>
</comment>
<evidence type="ECO:0000313" key="10">
    <source>
        <dbReference type="Proteomes" id="UP000719766"/>
    </source>
</evidence>
<evidence type="ECO:0000256" key="4">
    <source>
        <dbReference type="ARBA" id="ARBA00022741"/>
    </source>
</evidence>
<dbReference type="InterPro" id="IPR006282">
    <property type="entry name" value="Thi_PPkinase"/>
</dbReference>
<dbReference type="RefSeq" id="XP_041166392.1">
    <property type="nucleotide sequence ID" value="XM_041297030.1"/>
</dbReference>
<dbReference type="Pfam" id="PF04265">
    <property type="entry name" value="TPK_B1_binding"/>
    <property type="match status" value="1"/>
</dbReference>
<evidence type="ECO:0000256" key="6">
    <source>
        <dbReference type="ARBA" id="ARBA00022840"/>
    </source>
</evidence>
<dbReference type="AlphaFoldDB" id="A0A9P7J656"/>
<gene>
    <name evidence="9" type="ORF">HD556DRAFT_1225647</name>
</gene>
<keyword evidence="4 7" id="KW-0547">Nucleotide-binding</keyword>
<keyword evidence="5 7" id="KW-0418">Kinase</keyword>
<organism evidence="9 10">
    <name type="scientific">Suillus plorans</name>
    <dbReference type="NCBI Taxonomy" id="116603"/>
    <lineage>
        <taxon>Eukaryota</taxon>
        <taxon>Fungi</taxon>
        <taxon>Dikarya</taxon>
        <taxon>Basidiomycota</taxon>
        <taxon>Agaricomycotina</taxon>
        <taxon>Agaricomycetes</taxon>
        <taxon>Agaricomycetidae</taxon>
        <taxon>Boletales</taxon>
        <taxon>Suillineae</taxon>
        <taxon>Suillaceae</taxon>
        <taxon>Suillus</taxon>
    </lineage>
</organism>
<dbReference type="SUPFAM" id="SSF63999">
    <property type="entry name" value="Thiamin pyrophosphokinase, catalytic domain"/>
    <property type="match status" value="1"/>
</dbReference>
<dbReference type="InterPro" id="IPR007371">
    <property type="entry name" value="TPK_catalytic"/>
</dbReference>
<dbReference type="InterPro" id="IPR036371">
    <property type="entry name" value="TPK_B1-bd_sf"/>
</dbReference>
<dbReference type="Gene3D" id="3.40.50.10240">
    <property type="entry name" value="Thiamin pyrophosphokinase, catalytic domain"/>
    <property type="match status" value="1"/>
</dbReference>
<dbReference type="CDD" id="cd07995">
    <property type="entry name" value="TPK"/>
    <property type="match status" value="1"/>
</dbReference>
<dbReference type="PIRSF" id="PIRSF031057">
    <property type="entry name" value="Thiamin_pyrophosphokinase"/>
    <property type="match status" value="1"/>
</dbReference>
<dbReference type="GO" id="GO:0004788">
    <property type="term" value="F:thiamine diphosphokinase activity"/>
    <property type="evidence" value="ECO:0007669"/>
    <property type="project" value="UniProtKB-UniRule"/>
</dbReference>
<dbReference type="GO" id="GO:0009229">
    <property type="term" value="P:thiamine diphosphate biosynthetic process"/>
    <property type="evidence" value="ECO:0007669"/>
    <property type="project" value="UniProtKB-UniRule"/>
</dbReference>
<dbReference type="FunFam" id="2.60.120.320:FF:000001">
    <property type="entry name" value="Thiamine pyrophosphokinase"/>
    <property type="match status" value="1"/>
</dbReference>
<comment type="catalytic activity">
    <reaction evidence="7">
        <text>thiamine + ATP = thiamine diphosphate + AMP + H(+)</text>
        <dbReference type="Rhea" id="RHEA:11576"/>
        <dbReference type="ChEBI" id="CHEBI:15378"/>
        <dbReference type="ChEBI" id="CHEBI:18385"/>
        <dbReference type="ChEBI" id="CHEBI:30616"/>
        <dbReference type="ChEBI" id="CHEBI:58937"/>
        <dbReference type="ChEBI" id="CHEBI:456215"/>
    </reaction>
</comment>
<dbReference type="Proteomes" id="UP000719766">
    <property type="component" value="Unassembled WGS sequence"/>
</dbReference>
<dbReference type="Gene3D" id="2.60.120.320">
    <property type="entry name" value="Thiamin pyrophosphokinase, thiamin-binding domain"/>
    <property type="match status" value="1"/>
</dbReference>
<name>A0A9P7J656_9AGAM</name>
<dbReference type="Pfam" id="PF04263">
    <property type="entry name" value="TPK_catalytic"/>
    <property type="match status" value="1"/>
</dbReference>
<dbReference type="OrthoDB" id="25149at2759"/>
<dbReference type="InterPro" id="IPR007373">
    <property type="entry name" value="Thiamin_PyroPKinase_B1-bd"/>
</dbReference>
<dbReference type="EC" id="2.7.6.2" evidence="7"/>
<dbReference type="InterPro" id="IPR016966">
    <property type="entry name" value="Thiamin_pyrophosphokinase_euk"/>
</dbReference>
<keyword evidence="6 7" id="KW-0067">ATP-binding</keyword>
<proteinExistence type="inferred from homology"/>
<keyword evidence="3 7" id="KW-0808">Transferase</keyword>
<dbReference type="GeneID" id="64590794"/>
<dbReference type="PANTHER" id="PTHR13622:SF8">
    <property type="entry name" value="THIAMIN PYROPHOSPHOKINASE 1"/>
    <property type="match status" value="1"/>
</dbReference>
<protein>
    <recommendedName>
        <fullName evidence="7">Thiamine pyrophosphokinase</fullName>
        <ecNumber evidence="7">2.7.6.2</ecNumber>
    </recommendedName>
</protein>
<keyword evidence="10" id="KW-1185">Reference proteome</keyword>
<dbReference type="GO" id="GO:0006772">
    <property type="term" value="P:thiamine metabolic process"/>
    <property type="evidence" value="ECO:0007669"/>
    <property type="project" value="InterPro"/>
</dbReference>
<dbReference type="EMBL" id="JABBWE010000003">
    <property type="protein sequence ID" value="KAG1804777.1"/>
    <property type="molecule type" value="Genomic_DNA"/>
</dbReference>
<accession>A0A9P7J656</accession>
<dbReference type="GO" id="GO:0030975">
    <property type="term" value="F:thiamine binding"/>
    <property type="evidence" value="ECO:0007669"/>
    <property type="project" value="UniProtKB-UniRule"/>
</dbReference>
<dbReference type="SMART" id="SM00983">
    <property type="entry name" value="TPK_B1_binding"/>
    <property type="match status" value="1"/>
</dbReference>
<comment type="similarity">
    <text evidence="2 7">Belongs to the thiamine pyrophosphokinase family.</text>
</comment>
<evidence type="ECO:0000256" key="2">
    <source>
        <dbReference type="ARBA" id="ARBA00006785"/>
    </source>
</evidence>
<feature type="domain" description="Thiamin pyrophosphokinase thiamin-binding" evidence="8">
    <location>
        <begin position="181"/>
        <end position="248"/>
    </location>
</feature>
<dbReference type="GO" id="GO:0005524">
    <property type="term" value="F:ATP binding"/>
    <property type="evidence" value="ECO:0007669"/>
    <property type="project" value="UniProtKB-UniRule"/>
</dbReference>
<evidence type="ECO:0000256" key="1">
    <source>
        <dbReference type="ARBA" id="ARBA00005078"/>
    </source>
</evidence>
<sequence length="257" mass="28955">MIVEWCTQFLDPRASKDLDIPRALIILNQPFSVSLLKTLWAASEWRSCADGGANRLYDILGTSGHPDLRNSDIKSRFLPDIVKGDLDSLRDDVRLYYASLNVPVIYDSNQDSTDLMKCVQALEEKERLTGREVFEIVILGGLSGRLDQTVHTLSYLHKLRKTRKRVFTVTDDNVGWVLDEGEHLIHINHDVLGQTCGLLPVGIDSTILTTTGLRWNLDNTESSFDGLVSTSNHLVPGQDVTIKTSKPIWWCAELREH</sequence>
<dbReference type="SUPFAM" id="SSF63862">
    <property type="entry name" value="Thiamin pyrophosphokinase, substrate-binding domain"/>
    <property type="match status" value="1"/>
</dbReference>
<dbReference type="PANTHER" id="PTHR13622">
    <property type="entry name" value="THIAMIN PYROPHOSPHOKINASE"/>
    <property type="match status" value="1"/>
</dbReference>
<comment type="pathway">
    <text evidence="1 7">Cofactor biosynthesis; thiamine diphosphate biosynthesis; thiamine diphosphate from thiamine: step 1/1.</text>
</comment>
<evidence type="ECO:0000256" key="3">
    <source>
        <dbReference type="ARBA" id="ARBA00022679"/>
    </source>
</evidence>
<reference evidence="9" key="1">
    <citation type="journal article" date="2020" name="New Phytol.">
        <title>Comparative genomics reveals dynamic genome evolution in host specialist ectomycorrhizal fungi.</title>
        <authorList>
            <person name="Lofgren L.A."/>
            <person name="Nguyen N.H."/>
            <person name="Vilgalys R."/>
            <person name="Ruytinx J."/>
            <person name="Liao H.L."/>
            <person name="Branco S."/>
            <person name="Kuo A."/>
            <person name="LaButti K."/>
            <person name="Lipzen A."/>
            <person name="Andreopoulos W."/>
            <person name="Pangilinan J."/>
            <person name="Riley R."/>
            <person name="Hundley H."/>
            <person name="Na H."/>
            <person name="Barry K."/>
            <person name="Grigoriev I.V."/>
            <person name="Stajich J.E."/>
            <person name="Kennedy P.G."/>
        </authorList>
    </citation>
    <scope>NUCLEOTIDE SEQUENCE</scope>
    <source>
        <strain evidence="9">S12</strain>
    </source>
</reference>
<dbReference type="GO" id="GO:0016301">
    <property type="term" value="F:kinase activity"/>
    <property type="evidence" value="ECO:0007669"/>
    <property type="project" value="UniProtKB-UniRule"/>
</dbReference>
<dbReference type="NCBIfam" id="TIGR01378">
    <property type="entry name" value="thi_PPkinase"/>
    <property type="match status" value="1"/>
</dbReference>
<dbReference type="InterPro" id="IPR036759">
    <property type="entry name" value="TPK_catalytic_sf"/>
</dbReference>
<evidence type="ECO:0000313" key="9">
    <source>
        <dbReference type="EMBL" id="KAG1804777.1"/>
    </source>
</evidence>
<evidence type="ECO:0000256" key="7">
    <source>
        <dbReference type="PIRNR" id="PIRNR031057"/>
    </source>
</evidence>